<comment type="caution">
    <text evidence="2">The sequence shown here is derived from an EMBL/GenBank/DDBJ whole genome shotgun (WGS) entry which is preliminary data.</text>
</comment>
<evidence type="ECO:0000256" key="1">
    <source>
        <dbReference type="SAM" id="SignalP"/>
    </source>
</evidence>
<gene>
    <name evidence="2" type="ORF">RS24_00821</name>
</gene>
<dbReference type="eggNOG" id="COG3637">
    <property type="taxonomic scope" value="Bacteria"/>
</dbReference>
<proteinExistence type="predicted"/>
<dbReference type="Proteomes" id="UP000016762">
    <property type="component" value="Unassembled WGS sequence"/>
</dbReference>
<name>U2WTM8_9PROT</name>
<feature type="signal peptide" evidence="1">
    <location>
        <begin position="1"/>
        <end position="28"/>
    </location>
</feature>
<keyword evidence="2" id="KW-0675">Receptor</keyword>
<reference evidence="2 3" key="1">
    <citation type="journal article" date="2014" name="FEMS Microbiol. Ecol.">
        <title>Genomic differentiation among two strains of the PS1 clade isolated from geographically separated marine habitats.</title>
        <authorList>
            <person name="Jimenez-Infante F."/>
            <person name="Ngugi D.K."/>
            <person name="Alam I."/>
            <person name="Rashid M."/>
            <person name="Baalawi W."/>
            <person name="Kamau A.A."/>
            <person name="Bajic V.B."/>
            <person name="Stingl U."/>
        </authorList>
    </citation>
    <scope>NUCLEOTIDE SEQUENCE [LARGE SCALE GENOMIC DNA]</scope>
    <source>
        <strain evidence="2 3">RS24</strain>
    </source>
</reference>
<dbReference type="RefSeq" id="WP_021776858.1">
    <property type="nucleotide sequence ID" value="NZ_AWXE01000003.1"/>
</dbReference>
<sequence length="690" mass="78683">MNKIFKMALLLGPFFLLSSFFISFGAKAGDLGTTGIIDIPSARMMKDGYLRATVSKQDTVSVYSLNYQATPWFETTFRYVGFEDFFYYDRSYEAKIRLLEESNYLPQIAIGIRDVAGTGVYGSEYIVGSKKYGPLDVTLGVGWGRLAGKGDFDNPLKNISDRFEERSAVTGQGGEFSFDNFFSGKNAGIFGGLTYAVPNYPLKILAEYNPDEYNFQVGRGSKSPDTPYSFGLEWELFEDLHLAANYKHNDEFGFKISASLNTKQTSPKYPERFYKSTLDMKKNEFPEGYNPSSWYDRLLLDMSKAGLILMSADYEPEGEEINLEVSNKDYRSWPDAIGVALRLADLHLPQNFKSIAITVNEEGYRLHTLETIRPMNIHNDSVETFVNQLDILLPRQIKKPFRRTNFVKFRIPVDIALQNRLQLMDPDEPLRYQLYAQLKSTIPLPANFTIRSSIAVDLENNFDTIIRESDSVLPRVRSEMKKYYQQGETGVESFFLAYQNSINKITFIRLEAGIFEEMFSGIGGEVLFSKPQSRFATGASLHWAKKRDYDRQFDHLDYEAVTGFVSAYWATPLYNFDAALHVGQYLAEDKGATFELRRTFDNGWKVGVWATQTDVSAEDFGEGSFDKGLYFKVPLNALFGRDTRNNYQSRLRTIQRDGGARLEGFSGELWHSLRGARYDTLSNNKSRMKP</sequence>
<protein>
    <submittedName>
        <fullName evidence="2">Putative TonB dependent Vitamin B12 outer membrane receptor protein</fullName>
    </submittedName>
</protein>
<evidence type="ECO:0000313" key="3">
    <source>
        <dbReference type="Proteomes" id="UP000016762"/>
    </source>
</evidence>
<accession>U2WTM8</accession>
<dbReference type="PATRIC" id="fig|1397666.3.peg.750"/>
<dbReference type="EMBL" id="AWXE01000003">
    <property type="protein sequence ID" value="ERL46905.1"/>
    <property type="molecule type" value="Genomic_DNA"/>
</dbReference>
<dbReference type="STRING" id="1397666.RS24_00821"/>
<dbReference type="AlphaFoldDB" id="U2WTM8"/>
<dbReference type="InterPro" id="IPR010344">
    <property type="entry name" value="YbjH"/>
</dbReference>
<keyword evidence="1" id="KW-0732">Signal</keyword>
<keyword evidence="3" id="KW-1185">Reference proteome</keyword>
<evidence type="ECO:0000313" key="2">
    <source>
        <dbReference type="EMBL" id="ERL46905.1"/>
    </source>
</evidence>
<feature type="chain" id="PRO_5004636806" evidence="1">
    <location>
        <begin position="29"/>
        <end position="690"/>
    </location>
</feature>
<dbReference type="Pfam" id="PF06082">
    <property type="entry name" value="YjbH"/>
    <property type="match status" value="1"/>
</dbReference>
<organism evidence="2 3">
    <name type="scientific">Candidatus Micropelagius thuwalensis</name>
    <dbReference type="NCBI Taxonomy" id="1397666"/>
    <lineage>
        <taxon>Bacteria</taxon>
        <taxon>Pseudomonadati</taxon>
        <taxon>Pseudomonadota</taxon>
        <taxon>Alphaproteobacteria</taxon>
        <taxon>PS1 clade</taxon>
        <taxon>Candidatus Micropelagius</taxon>
    </lineage>
</organism>